<gene>
    <name evidence="6" type="primary">UGT208D1</name>
</gene>
<sequence length="537" mass="60568">MSSLFVSCVLTLMMVLFFSAAADAYNILVLTPITSPSHTNVFKPLVTALAERGHFVTHWDGLKPPSHSSSSNNRTSNSNVRVLYSPVMAEINREHNVNFSDRDHPLRLLFRVPKTVANYCRAIHEDPVFRQLMSTGLDEKFHLILVDGFFNECTLLLAELFDVPFVYLNCFVPPPWLQNTMGTPFAFDHFPHSGLSLSDRMNFWQRSLNAVTGLALVAFYHLHVVPVIDAAAVKVLGLDNFTSIVDIEDRRLSLLLTNTHFSINYLMPTSPAVVQVGGMHCVPPKPLPTDLESFVDGSGDAGFIVLSFGSILKGVEIPGGVRNIFLSTFARLPQRVIWKWEDKGVLPDGLIPSNVKLVSWLPQQDLLGHPKARLFITHCGLLSKQEAVYHGVPFIALPVWSDQPINAQKAQEDGYAIKLDWNQLTEEVLYDAIQLVLNEPRYKRRMKEVSAVMRDQMESPLERAIYWIEYVIRHQGAPHLRSASRQLSIYQKCLLDVMAFLSAVCLLAIYFLFRLCRRSVCSGQRRQKSAGPRKKLN</sequence>
<keyword evidence="4" id="KW-0472">Membrane</keyword>
<dbReference type="PANTHER" id="PTHR48043:SF159">
    <property type="entry name" value="EG:EG0003.4 PROTEIN-RELATED"/>
    <property type="match status" value="1"/>
</dbReference>
<comment type="similarity">
    <text evidence="1">Belongs to the UDP-glycosyltransferase family.</text>
</comment>
<keyword evidence="4" id="KW-0812">Transmembrane</keyword>
<dbReference type="EMBL" id="KJ584798">
    <property type="protein sequence ID" value="AHX56925.1"/>
    <property type="molecule type" value="mRNA"/>
</dbReference>
<dbReference type="OrthoDB" id="5835829at2759"/>
<dbReference type="SUPFAM" id="SSF53756">
    <property type="entry name" value="UDP-Glycosyltransferase/glycogen phosphorylase"/>
    <property type="match status" value="1"/>
</dbReference>
<dbReference type="Gene3D" id="3.40.50.2000">
    <property type="entry name" value="Glycogen Phosphorylase B"/>
    <property type="match status" value="2"/>
</dbReference>
<feature type="transmembrane region" description="Helical" evidence="4">
    <location>
        <begin position="494"/>
        <end position="516"/>
    </location>
</feature>
<evidence type="ECO:0000256" key="4">
    <source>
        <dbReference type="SAM" id="Phobius"/>
    </source>
</evidence>
<feature type="chain" id="PRO_5001523362" evidence="5">
    <location>
        <begin position="25"/>
        <end position="537"/>
    </location>
</feature>
<reference evidence="6" key="2">
    <citation type="submission" date="2014-03" db="EMBL/GenBank/DDBJ databases">
        <authorList>
            <person name="Ahn S.-J."/>
            <person name="Dermauw W."/>
            <person name="Wybouw N."/>
            <person name="Heckel D.G."/>
            <person name="Van Leeuwen T."/>
        </authorList>
    </citation>
    <scope>NUCLEOTIDE SEQUENCE</scope>
</reference>
<feature type="signal peptide" evidence="5">
    <location>
        <begin position="1"/>
        <end position="24"/>
    </location>
</feature>
<evidence type="ECO:0000256" key="3">
    <source>
        <dbReference type="ARBA" id="ARBA00022679"/>
    </source>
</evidence>
<keyword evidence="5" id="KW-0732">Signal</keyword>
<protein>
    <submittedName>
        <fullName evidence="6">UDP-glycosyltransferase 208D1</fullName>
    </submittedName>
</protein>
<dbReference type="Pfam" id="PF00201">
    <property type="entry name" value="UDPGT"/>
    <property type="match status" value="1"/>
</dbReference>
<organism evidence="6">
    <name type="scientific">Daphnia pulex</name>
    <name type="common">Water flea</name>
    <dbReference type="NCBI Taxonomy" id="6669"/>
    <lineage>
        <taxon>Eukaryota</taxon>
        <taxon>Metazoa</taxon>
        <taxon>Ecdysozoa</taxon>
        <taxon>Arthropoda</taxon>
        <taxon>Crustacea</taxon>
        <taxon>Branchiopoda</taxon>
        <taxon>Diplostraca</taxon>
        <taxon>Cladocera</taxon>
        <taxon>Anomopoda</taxon>
        <taxon>Daphniidae</taxon>
        <taxon>Daphnia</taxon>
    </lineage>
</organism>
<proteinExistence type="evidence at transcript level"/>
<name>A0A023R9F9_DAPPU</name>
<keyword evidence="3 6" id="KW-0808">Transferase</keyword>
<dbReference type="AlphaFoldDB" id="A0A023R9F9"/>
<dbReference type="FunFam" id="3.40.50.2000:FF:000021">
    <property type="entry name" value="UDP-glucuronosyltransferase"/>
    <property type="match status" value="1"/>
</dbReference>
<evidence type="ECO:0000313" key="6">
    <source>
        <dbReference type="EMBL" id="AHX56925.1"/>
    </source>
</evidence>
<accession>A0A023R9F9</accession>
<dbReference type="CDD" id="cd03784">
    <property type="entry name" value="GT1_Gtf-like"/>
    <property type="match status" value="1"/>
</dbReference>
<evidence type="ECO:0000256" key="2">
    <source>
        <dbReference type="ARBA" id="ARBA00022676"/>
    </source>
</evidence>
<keyword evidence="2" id="KW-0328">Glycosyltransferase</keyword>
<keyword evidence="4" id="KW-1133">Transmembrane helix</keyword>
<dbReference type="InterPro" id="IPR002213">
    <property type="entry name" value="UDP_glucos_trans"/>
</dbReference>
<dbReference type="GO" id="GO:0008194">
    <property type="term" value="F:UDP-glycosyltransferase activity"/>
    <property type="evidence" value="ECO:0007669"/>
    <property type="project" value="InterPro"/>
</dbReference>
<evidence type="ECO:0000256" key="5">
    <source>
        <dbReference type="SAM" id="SignalP"/>
    </source>
</evidence>
<dbReference type="InterPro" id="IPR050271">
    <property type="entry name" value="UDP-glycosyltransferase"/>
</dbReference>
<evidence type="ECO:0000256" key="1">
    <source>
        <dbReference type="ARBA" id="ARBA00009995"/>
    </source>
</evidence>
<dbReference type="PANTHER" id="PTHR48043">
    <property type="entry name" value="EG:EG0003.4 PROTEIN-RELATED"/>
    <property type="match status" value="1"/>
</dbReference>
<reference evidence="6" key="1">
    <citation type="journal article" date="2014" name="Insect Biochem. Mol. Biol.">
        <title>Bacterial origin of a diverse family of UDP-glycosyltransferase genes in the Tetranychus urticae genome.</title>
        <authorList>
            <person name="Ahn S.J."/>
            <person name="Dermauw W."/>
            <person name="Wybouw N."/>
            <person name="Heckel D.G."/>
            <person name="Van Leeuwen T."/>
        </authorList>
    </citation>
    <scope>NUCLEOTIDE SEQUENCE</scope>
</reference>